<dbReference type="GO" id="GO:0005634">
    <property type="term" value="C:nucleus"/>
    <property type="evidence" value="ECO:0007669"/>
    <property type="project" value="TreeGrafter"/>
</dbReference>
<keyword evidence="2" id="KW-0863">Zinc-finger</keyword>
<evidence type="ECO:0008006" key="13">
    <source>
        <dbReference type="Google" id="ProtNLM"/>
    </source>
</evidence>
<dbReference type="Gene3D" id="3.30.50.10">
    <property type="entry name" value="Erythroid Transcription Factor GATA-1, subunit A"/>
    <property type="match status" value="1"/>
</dbReference>
<feature type="domain" description="NR LBD" evidence="10">
    <location>
        <begin position="105"/>
        <end position="363"/>
    </location>
</feature>
<dbReference type="PROSITE" id="PS51843">
    <property type="entry name" value="NR_LBD"/>
    <property type="match status" value="1"/>
</dbReference>
<evidence type="ECO:0000259" key="10">
    <source>
        <dbReference type="PROSITE" id="PS51843"/>
    </source>
</evidence>
<feature type="non-terminal residue" evidence="11">
    <location>
        <position position="1"/>
    </location>
</feature>
<evidence type="ECO:0000313" key="11">
    <source>
        <dbReference type="EMBL" id="GMR38839.1"/>
    </source>
</evidence>
<dbReference type="Gene3D" id="1.10.565.10">
    <property type="entry name" value="Retinoid X Receptor"/>
    <property type="match status" value="1"/>
</dbReference>
<evidence type="ECO:0000256" key="4">
    <source>
        <dbReference type="ARBA" id="ARBA00023015"/>
    </source>
</evidence>
<protein>
    <recommendedName>
        <fullName evidence="13">Nuclear receptor</fullName>
    </recommendedName>
</protein>
<dbReference type="InterPro" id="IPR035500">
    <property type="entry name" value="NHR-like_dom_sf"/>
</dbReference>
<dbReference type="AlphaFoldDB" id="A0AAN5CDL9"/>
<dbReference type="SMART" id="SM00430">
    <property type="entry name" value="HOLI"/>
    <property type="match status" value="1"/>
</dbReference>
<keyword evidence="3" id="KW-0862">Zinc</keyword>
<evidence type="ECO:0000256" key="8">
    <source>
        <dbReference type="ARBA" id="ARBA00023242"/>
    </source>
</evidence>
<dbReference type="SUPFAM" id="SSF57716">
    <property type="entry name" value="Glucocorticoid receptor-like (DNA-binding domain)"/>
    <property type="match status" value="1"/>
</dbReference>
<keyword evidence="7" id="KW-0675">Receptor</keyword>
<dbReference type="GO" id="GO:0003700">
    <property type="term" value="F:DNA-binding transcription factor activity"/>
    <property type="evidence" value="ECO:0007669"/>
    <property type="project" value="InterPro"/>
</dbReference>
<reference evidence="12" key="1">
    <citation type="submission" date="2022-10" db="EMBL/GenBank/DDBJ databases">
        <title>Genome assembly of Pristionchus species.</title>
        <authorList>
            <person name="Yoshida K."/>
            <person name="Sommer R.J."/>
        </authorList>
    </citation>
    <scope>NUCLEOTIDE SEQUENCE [LARGE SCALE GENOMIC DNA]</scope>
    <source>
        <strain evidence="12">RS5460</strain>
    </source>
</reference>
<dbReference type="InterPro" id="IPR000536">
    <property type="entry name" value="Nucl_hrmn_rcpt_lig-bd"/>
</dbReference>
<evidence type="ECO:0000256" key="5">
    <source>
        <dbReference type="ARBA" id="ARBA00023125"/>
    </source>
</evidence>
<keyword evidence="8" id="KW-0539">Nucleus</keyword>
<accession>A0AAN5CDL9</accession>
<sequence length="371" mass="42389">SQQDGAPCKVCNGPAAGTHFGVRACRACSAFFRRALSSSNQFECFKSCPNSKDCKKCRLDRCIAAGMIPTVNLQNKCSQMAGTSSISFDFPIHPEVSLLQRLSTNYKDLSRKRFLIEQEILRGMPDLLLSNASTSKNITCFANFDLVNSIWRATAQLSIKFLHDSFTECDSLGDQNQFALFQNFIFLLYLSEGYFKAAKRFEKRPLERFFTTCSTTLEFSKYDEYFAGTEMAHPSAHPQVKEKFIELESQCRDLVVPILDRMDLREPEFVALLVIAVWSAVSENCPELAQIGERYRERIFKELHTLYRDVYELDNYATRLGELMTLTNALQMCSSSKITELQFLNFFEVFTKKSFASSIVRKTKATEEPMF</sequence>
<dbReference type="InterPro" id="IPR001628">
    <property type="entry name" value="Znf_hrmn_rcpt"/>
</dbReference>
<dbReference type="PANTHER" id="PTHR46011">
    <property type="entry name" value="NUCLEAR HORMONE RECEPTOR FAMILY MEMBER NHR-86-RELATED"/>
    <property type="match status" value="1"/>
</dbReference>
<gene>
    <name evidence="11" type="ORF">PMAYCL1PPCAC_09034</name>
</gene>
<keyword evidence="12" id="KW-1185">Reference proteome</keyword>
<evidence type="ECO:0000256" key="2">
    <source>
        <dbReference type="ARBA" id="ARBA00022771"/>
    </source>
</evidence>
<dbReference type="PANTHER" id="PTHR46011:SF6">
    <property type="entry name" value="HIGH ZINC ACTIVATED NUCLEAR RECEPTOR PROTEIN"/>
    <property type="match status" value="1"/>
</dbReference>
<keyword evidence="1" id="KW-0479">Metal-binding</keyword>
<dbReference type="PROSITE" id="PS51030">
    <property type="entry name" value="NUCLEAR_REC_DBD_2"/>
    <property type="match status" value="1"/>
</dbReference>
<name>A0AAN5CDL9_9BILA</name>
<keyword evidence="4" id="KW-0805">Transcription regulation</keyword>
<proteinExistence type="predicted"/>
<evidence type="ECO:0000256" key="3">
    <source>
        <dbReference type="ARBA" id="ARBA00022833"/>
    </source>
</evidence>
<dbReference type="SUPFAM" id="SSF48508">
    <property type="entry name" value="Nuclear receptor ligand-binding domain"/>
    <property type="match status" value="1"/>
</dbReference>
<dbReference type="EMBL" id="BTRK01000002">
    <property type="protein sequence ID" value="GMR38839.1"/>
    <property type="molecule type" value="Genomic_DNA"/>
</dbReference>
<comment type="caution">
    <text evidence="11">The sequence shown here is derived from an EMBL/GenBank/DDBJ whole genome shotgun (WGS) entry which is preliminary data.</text>
</comment>
<evidence type="ECO:0000256" key="1">
    <source>
        <dbReference type="ARBA" id="ARBA00022723"/>
    </source>
</evidence>
<dbReference type="Pfam" id="PF00104">
    <property type="entry name" value="Hormone_recep"/>
    <property type="match status" value="1"/>
</dbReference>
<evidence type="ECO:0000256" key="7">
    <source>
        <dbReference type="ARBA" id="ARBA00023170"/>
    </source>
</evidence>
<dbReference type="InterPro" id="IPR013088">
    <property type="entry name" value="Znf_NHR/GATA"/>
</dbReference>
<dbReference type="PRINTS" id="PR00047">
    <property type="entry name" value="STROIDFINGER"/>
</dbReference>
<dbReference type="GO" id="GO:0008270">
    <property type="term" value="F:zinc ion binding"/>
    <property type="evidence" value="ECO:0007669"/>
    <property type="project" value="UniProtKB-KW"/>
</dbReference>
<keyword evidence="6" id="KW-0804">Transcription</keyword>
<feature type="domain" description="Nuclear receptor" evidence="9">
    <location>
        <begin position="5"/>
        <end position="74"/>
    </location>
</feature>
<dbReference type="SMART" id="SM00399">
    <property type="entry name" value="ZnF_C4"/>
    <property type="match status" value="1"/>
</dbReference>
<dbReference type="Proteomes" id="UP001328107">
    <property type="component" value="Unassembled WGS sequence"/>
</dbReference>
<dbReference type="Pfam" id="PF00105">
    <property type="entry name" value="zf-C4"/>
    <property type="match status" value="1"/>
</dbReference>
<keyword evidence="5" id="KW-0238">DNA-binding</keyword>
<evidence type="ECO:0000313" key="12">
    <source>
        <dbReference type="Proteomes" id="UP001328107"/>
    </source>
</evidence>
<organism evidence="11 12">
    <name type="scientific">Pristionchus mayeri</name>
    <dbReference type="NCBI Taxonomy" id="1317129"/>
    <lineage>
        <taxon>Eukaryota</taxon>
        <taxon>Metazoa</taxon>
        <taxon>Ecdysozoa</taxon>
        <taxon>Nematoda</taxon>
        <taxon>Chromadorea</taxon>
        <taxon>Rhabditida</taxon>
        <taxon>Rhabditina</taxon>
        <taxon>Diplogasteromorpha</taxon>
        <taxon>Diplogasteroidea</taxon>
        <taxon>Neodiplogasteridae</taxon>
        <taxon>Pristionchus</taxon>
    </lineage>
</organism>
<evidence type="ECO:0000259" key="9">
    <source>
        <dbReference type="PROSITE" id="PS51030"/>
    </source>
</evidence>
<dbReference type="GO" id="GO:0043565">
    <property type="term" value="F:sequence-specific DNA binding"/>
    <property type="evidence" value="ECO:0007669"/>
    <property type="project" value="InterPro"/>
</dbReference>
<evidence type="ECO:0000256" key="6">
    <source>
        <dbReference type="ARBA" id="ARBA00023163"/>
    </source>
</evidence>